<dbReference type="InterPro" id="IPR001806">
    <property type="entry name" value="Small_GTPase"/>
</dbReference>
<evidence type="ECO:0000256" key="2">
    <source>
        <dbReference type="ARBA" id="ARBA00022741"/>
    </source>
</evidence>
<dbReference type="GO" id="GO:0003924">
    <property type="term" value="F:GTPase activity"/>
    <property type="evidence" value="ECO:0007669"/>
    <property type="project" value="InterPro"/>
</dbReference>
<dbReference type="SUPFAM" id="SSF52540">
    <property type="entry name" value="P-loop containing nucleoside triphosphate hydrolases"/>
    <property type="match status" value="1"/>
</dbReference>
<comment type="similarity">
    <text evidence="1">Belongs to the small GTPase superfamily. Rab family.</text>
</comment>
<dbReference type="EMBL" id="JAVFKY010000003">
    <property type="protein sequence ID" value="KAK5579743.1"/>
    <property type="molecule type" value="Genomic_DNA"/>
</dbReference>
<evidence type="ECO:0000313" key="6">
    <source>
        <dbReference type="Proteomes" id="UP001344447"/>
    </source>
</evidence>
<protein>
    <submittedName>
        <fullName evidence="5">Uncharacterized protein</fullName>
    </submittedName>
</protein>
<reference evidence="5 6" key="1">
    <citation type="submission" date="2023-11" db="EMBL/GenBank/DDBJ databases">
        <title>Dfirmibasis_genome.</title>
        <authorList>
            <person name="Edelbroek B."/>
            <person name="Kjellin J."/>
            <person name="Jerlstrom-Hultqvist J."/>
            <person name="Soderbom F."/>
        </authorList>
    </citation>
    <scope>NUCLEOTIDE SEQUENCE [LARGE SCALE GENOMIC DNA]</scope>
    <source>
        <strain evidence="5 6">TNS-C-14</strain>
    </source>
</reference>
<evidence type="ECO:0000313" key="5">
    <source>
        <dbReference type="EMBL" id="KAK5579743.1"/>
    </source>
</evidence>
<keyword evidence="4" id="KW-0449">Lipoprotein</keyword>
<dbReference type="CDD" id="cd00154">
    <property type="entry name" value="Rab"/>
    <property type="match status" value="1"/>
</dbReference>
<name>A0AAN7U1R3_9MYCE</name>
<dbReference type="AlphaFoldDB" id="A0AAN7U1R3"/>
<gene>
    <name evidence="5" type="ORF">RB653_009429</name>
</gene>
<proteinExistence type="inferred from homology"/>
<dbReference type="SMART" id="SM00175">
    <property type="entry name" value="RAB"/>
    <property type="match status" value="1"/>
</dbReference>
<keyword evidence="2" id="KW-0547">Nucleotide-binding</keyword>
<sequence>MSTTTTTTITTTTINGDDYELIKVLILGDYHVGKGSVLRRYHYDEFELGVSAIGVDFIKRDYGIVDGKNYKIQIWDVNGCERFRTITSSYYRGSHGFLLLYDVTNQESFNNLQFWINEIKKNSPISSSSSNGLPPIVIIGNKCDLINDIKVDHIKSKQFCDSLSINSFQNVSAKDSININEPFEILFKQIIEKGHSQTISPKKNIEKNNNSNKSCSIL</sequence>
<dbReference type="FunFam" id="3.40.50.300:FF:001447">
    <property type="entry name" value="Ras-related protein Rab-1B"/>
    <property type="match status" value="1"/>
</dbReference>
<dbReference type="SMART" id="SM00173">
    <property type="entry name" value="RAS"/>
    <property type="match status" value="1"/>
</dbReference>
<dbReference type="Gene3D" id="3.40.50.300">
    <property type="entry name" value="P-loop containing nucleotide triphosphate hydrolases"/>
    <property type="match status" value="1"/>
</dbReference>
<dbReference type="Pfam" id="PF00071">
    <property type="entry name" value="Ras"/>
    <property type="match status" value="1"/>
</dbReference>
<dbReference type="PROSITE" id="PS51421">
    <property type="entry name" value="RAS"/>
    <property type="match status" value="1"/>
</dbReference>
<dbReference type="SMART" id="SM00174">
    <property type="entry name" value="RHO"/>
    <property type="match status" value="1"/>
</dbReference>
<organism evidence="5 6">
    <name type="scientific">Dictyostelium firmibasis</name>
    <dbReference type="NCBI Taxonomy" id="79012"/>
    <lineage>
        <taxon>Eukaryota</taxon>
        <taxon>Amoebozoa</taxon>
        <taxon>Evosea</taxon>
        <taxon>Eumycetozoa</taxon>
        <taxon>Dictyostelia</taxon>
        <taxon>Dictyosteliales</taxon>
        <taxon>Dictyosteliaceae</taxon>
        <taxon>Dictyostelium</taxon>
    </lineage>
</organism>
<dbReference type="InterPro" id="IPR050227">
    <property type="entry name" value="Rab"/>
</dbReference>
<dbReference type="PROSITE" id="PS51419">
    <property type="entry name" value="RAB"/>
    <property type="match status" value="1"/>
</dbReference>
<keyword evidence="6" id="KW-1185">Reference proteome</keyword>
<comment type="caution">
    <text evidence="5">The sequence shown here is derived from an EMBL/GenBank/DDBJ whole genome shotgun (WGS) entry which is preliminary data.</text>
</comment>
<dbReference type="Proteomes" id="UP001344447">
    <property type="component" value="Unassembled WGS sequence"/>
</dbReference>
<dbReference type="PRINTS" id="PR00449">
    <property type="entry name" value="RASTRNSFRMNG"/>
</dbReference>
<dbReference type="InterPro" id="IPR027417">
    <property type="entry name" value="P-loop_NTPase"/>
</dbReference>
<evidence type="ECO:0000256" key="4">
    <source>
        <dbReference type="ARBA" id="ARBA00023288"/>
    </source>
</evidence>
<dbReference type="PANTHER" id="PTHR47977">
    <property type="entry name" value="RAS-RELATED PROTEIN RAB"/>
    <property type="match status" value="1"/>
</dbReference>
<dbReference type="InterPro" id="IPR005225">
    <property type="entry name" value="Small_GTP-bd"/>
</dbReference>
<evidence type="ECO:0000256" key="1">
    <source>
        <dbReference type="ARBA" id="ARBA00006270"/>
    </source>
</evidence>
<keyword evidence="3" id="KW-0342">GTP-binding</keyword>
<dbReference type="NCBIfam" id="TIGR00231">
    <property type="entry name" value="small_GTP"/>
    <property type="match status" value="1"/>
</dbReference>
<accession>A0AAN7U1R3</accession>
<evidence type="ECO:0000256" key="3">
    <source>
        <dbReference type="ARBA" id="ARBA00023134"/>
    </source>
</evidence>
<dbReference type="GO" id="GO:0005525">
    <property type="term" value="F:GTP binding"/>
    <property type="evidence" value="ECO:0007669"/>
    <property type="project" value="UniProtKB-KW"/>
</dbReference>